<evidence type="ECO:0000256" key="13">
    <source>
        <dbReference type="PIRSR" id="PIRSR001400-3"/>
    </source>
</evidence>
<dbReference type="EMBL" id="WNLP01000002">
    <property type="protein sequence ID" value="MUH59435.1"/>
    <property type="molecule type" value="Genomic_DNA"/>
</dbReference>
<evidence type="ECO:0000256" key="7">
    <source>
        <dbReference type="ARBA" id="ARBA00022842"/>
    </source>
</evidence>
<comment type="caution">
    <text evidence="16">The sequence shown here is derived from an EMBL/GenBank/DDBJ whole genome shotgun (WGS) entry which is preliminary data.</text>
</comment>
<dbReference type="GO" id="GO:0006096">
    <property type="term" value="P:glycolytic process"/>
    <property type="evidence" value="ECO:0007669"/>
    <property type="project" value="UniProtKB-UniRule"/>
</dbReference>
<dbReference type="AlphaFoldDB" id="A0A7K1J4Q6"/>
<keyword evidence="17" id="KW-1185">Reference proteome</keyword>
<dbReference type="InterPro" id="IPR029017">
    <property type="entry name" value="Enolase-like_N"/>
</dbReference>
<feature type="binding site" evidence="12">
    <location>
        <position position="388"/>
    </location>
    <ligand>
        <name>substrate</name>
    </ligand>
</feature>
<evidence type="ECO:0000256" key="8">
    <source>
        <dbReference type="ARBA" id="ARBA00023152"/>
    </source>
</evidence>
<dbReference type="InterPro" id="IPR036849">
    <property type="entry name" value="Enolase-like_C_sf"/>
</dbReference>
<feature type="binding site" evidence="10">
    <location>
        <position position="163"/>
    </location>
    <ligand>
        <name>(2R)-2-phosphoglycerate</name>
        <dbReference type="ChEBI" id="CHEBI:58289"/>
    </ligand>
</feature>
<dbReference type="PANTHER" id="PTHR11902">
    <property type="entry name" value="ENOLASE"/>
    <property type="match status" value="1"/>
</dbReference>
<feature type="active site" description="Proton donor" evidence="10 11">
    <location>
        <position position="205"/>
    </location>
</feature>
<dbReference type="SUPFAM" id="SSF51604">
    <property type="entry name" value="Enolase C-terminal domain-like"/>
    <property type="match status" value="1"/>
</dbReference>
<dbReference type="PIRSF" id="PIRSF001400">
    <property type="entry name" value="Enolase"/>
    <property type="match status" value="1"/>
</dbReference>
<dbReference type="EC" id="4.2.1.11" evidence="3 10"/>
<dbReference type="HAMAP" id="MF_00318">
    <property type="entry name" value="Enolase"/>
    <property type="match status" value="1"/>
</dbReference>
<dbReference type="PROSITE" id="PS00164">
    <property type="entry name" value="ENOLASE"/>
    <property type="match status" value="1"/>
</dbReference>
<keyword evidence="7 10" id="KW-0460">Magnesium</keyword>
<dbReference type="GO" id="GO:0009986">
    <property type="term" value="C:cell surface"/>
    <property type="evidence" value="ECO:0007669"/>
    <property type="project" value="UniProtKB-SubCell"/>
</dbReference>
<dbReference type="SFLD" id="SFLDG00178">
    <property type="entry name" value="enolase"/>
    <property type="match status" value="1"/>
</dbReference>
<evidence type="ECO:0000256" key="10">
    <source>
        <dbReference type="HAMAP-Rule" id="MF_00318"/>
    </source>
</evidence>
<keyword evidence="9 10" id="KW-0456">Lyase</keyword>
<evidence type="ECO:0000259" key="14">
    <source>
        <dbReference type="SMART" id="SM01192"/>
    </source>
</evidence>
<name>A0A7K1J4Q6_9BIFI</name>
<comment type="cofactor">
    <cofactor evidence="10">
        <name>Mg(2+)</name>
        <dbReference type="ChEBI" id="CHEBI:18420"/>
    </cofactor>
    <text evidence="10">Binds a second Mg(2+) ion via substrate during catalysis.</text>
</comment>
<dbReference type="SFLD" id="SFLDF00002">
    <property type="entry name" value="enolase"/>
    <property type="match status" value="1"/>
</dbReference>
<dbReference type="SMART" id="SM01193">
    <property type="entry name" value="Enolase_N"/>
    <property type="match status" value="1"/>
</dbReference>
<evidence type="ECO:0000256" key="5">
    <source>
        <dbReference type="ARBA" id="ARBA00022525"/>
    </source>
</evidence>
<comment type="cofactor">
    <cofactor evidence="13">
        <name>Mg(2+)</name>
        <dbReference type="ChEBI" id="CHEBI:18420"/>
    </cofactor>
    <text evidence="13">Mg(2+) is required for catalysis and for stabilizing the dimer.</text>
</comment>
<keyword evidence="10" id="KW-0963">Cytoplasm</keyword>
<feature type="domain" description="Enolase C-terminal TIM barrel" evidence="14">
    <location>
        <begin position="139"/>
        <end position="425"/>
    </location>
</feature>
<feature type="binding site" evidence="10">
    <location>
        <position position="388"/>
    </location>
    <ligand>
        <name>(2R)-2-phosphoglycerate</name>
        <dbReference type="ChEBI" id="CHEBI:58289"/>
    </ligand>
</feature>
<dbReference type="PRINTS" id="PR00148">
    <property type="entry name" value="ENOLASE"/>
</dbReference>
<dbReference type="Gene3D" id="3.20.20.120">
    <property type="entry name" value="Enolase-like C-terminal domain"/>
    <property type="match status" value="1"/>
</dbReference>
<protein>
    <recommendedName>
        <fullName evidence="4 10">Enolase</fullName>
        <ecNumber evidence="3 10">4.2.1.11</ecNumber>
    </recommendedName>
    <alternativeName>
        <fullName evidence="10">2-phospho-D-glycerate hydro-lyase</fullName>
    </alternativeName>
    <alternativeName>
        <fullName evidence="10">2-phosphoglycerate dehydratase</fullName>
    </alternativeName>
</protein>
<feature type="binding site" evidence="12">
    <location>
        <position position="285"/>
    </location>
    <ligand>
        <name>substrate</name>
    </ligand>
</feature>
<accession>A0A7K1J4Q6</accession>
<feature type="binding site" evidence="10 13">
    <location>
        <position position="285"/>
    </location>
    <ligand>
        <name>Mg(2+)</name>
        <dbReference type="ChEBI" id="CHEBI:18420"/>
    </ligand>
</feature>
<dbReference type="NCBIfam" id="TIGR01060">
    <property type="entry name" value="eno"/>
    <property type="match status" value="1"/>
</dbReference>
<evidence type="ECO:0000313" key="16">
    <source>
        <dbReference type="EMBL" id="MUH59435.1"/>
    </source>
</evidence>
<feature type="active site" description="Proton acceptor" evidence="10 11">
    <location>
        <position position="337"/>
    </location>
</feature>
<organism evidence="16 17">
    <name type="scientific">Bifidobacterium canis</name>
    <dbReference type="NCBI Taxonomy" id="2610880"/>
    <lineage>
        <taxon>Bacteria</taxon>
        <taxon>Bacillati</taxon>
        <taxon>Actinomycetota</taxon>
        <taxon>Actinomycetes</taxon>
        <taxon>Bifidobacteriales</taxon>
        <taxon>Bifidobacteriaceae</taxon>
        <taxon>Bifidobacterium</taxon>
    </lineage>
</organism>
<dbReference type="UniPathway" id="UPA00109">
    <property type="reaction ID" value="UER00187"/>
</dbReference>
<gene>
    <name evidence="10" type="primary">eno</name>
    <name evidence="16" type="ORF">GSD1FS_0757</name>
</gene>
<evidence type="ECO:0000256" key="12">
    <source>
        <dbReference type="PIRSR" id="PIRSR001400-2"/>
    </source>
</evidence>
<dbReference type="GO" id="GO:0000015">
    <property type="term" value="C:phosphopyruvate hydratase complex"/>
    <property type="evidence" value="ECO:0007669"/>
    <property type="project" value="InterPro"/>
</dbReference>
<comment type="function">
    <text evidence="10">Catalyzes the reversible conversion of 2-phosphoglycerate (2-PG) into phosphoenolpyruvate (PEP). It is essential for the degradation of carbohydrates via glycolysis.</text>
</comment>
<reference evidence="16 17" key="1">
    <citation type="submission" date="2019-09" db="EMBL/GenBank/DDBJ databases">
        <title>Bifidobacterium canis sp. nov., isolated from the digestive tract of German Shepherd dog puppy.</title>
        <authorList>
            <person name="Bunesova V."/>
        </authorList>
    </citation>
    <scope>NUCLEOTIDE SEQUENCE [LARGE SCALE GENOMIC DNA]</scope>
    <source>
        <strain evidence="16 17">GSD1FS</strain>
    </source>
</reference>
<feature type="binding site" evidence="10">
    <location>
        <position position="366"/>
    </location>
    <ligand>
        <name>(2R)-2-phosphoglycerate</name>
        <dbReference type="ChEBI" id="CHEBI:58289"/>
    </ligand>
</feature>
<dbReference type="Pfam" id="PF00113">
    <property type="entry name" value="Enolase_C"/>
    <property type="match status" value="1"/>
</dbReference>
<evidence type="ECO:0000256" key="3">
    <source>
        <dbReference type="ARBA" id="ARBA00012058"/>
    </source>
</evidence>
<dbReference type="GO" id="GO:0004634">
    <property type="term" value="F:phosphopyruvate hydratase activity"/>
    <property type="evidence" value="ECO:0007669"/>
    <property type="project" value="UniProtKB-UniRule"/>
</dbReference>
<dbReference type="InterPro" id="IPR020810">
    <property type="entry name" value="Enolase_C"/>
</dbReference>
<feature type="binding site" evidence="12">
    <location>
        <position position="155"/>
    </location>
    <ligand>
        <name>substrate</name>
    </ligand>
</feature>
<dbReference type="GO" id="GO:0000287">
    <property type="term" value="F:magnesium ion binding"/>
    <property type="evidence" value="ECO:0007669"/>
    <property type="project" value="UniProtKB-UniRule"/>
</dbReference>
<feature type="binding site" evidence="12">
    <location>
        <begin position="364"/>
        <end position="367"/>
    </location>
    <ligand>
        <name>substrate</name>
    </ligand>
</feature>
<evidence type="ECO:0000313" key="17">
    <source>
        <dbReference type="Proteomes" id="UP000487882"/>
    </source>
</evidence>
<comment type="pathway">
    <text evidence="1 10">Carbohydrate degradation; glycolysis; pyruvate from D-glyceraldehyde 3-phosphate: step 4/5.</text>
</comment>
<evidence type="ECO:0000256" key="2">
    <source>
        <dbReference type="ARBA" id="ARBA00009604"/>
    </source>
</evidence>
<feature type="binding site" evidence="10 13">
    <location>
        <position position="312"/>
    </location>
    <ligand>
        <name>Mg(2+)</name>
        <dbReference type="ChEBI" id="CHEBI:18420"/>
    </ligand>
</feature>
<feature type="binding site" evidence="12">
    <location>
        <position position="312"/>
    </location>
    <ligand>
        <name>substrate</name>
    </ligand>
</feature>
<dbReference type="PANTHER" id="PTHR11902:SF1">
    <property type="entry name" value="ENOLASE"/>
    <property type="match status" value="1"/>
</dbReference>
<evidence type="ECO:0000256" key="6">
    <source>
        <dbReference type="ARBA" id="ARBA00022723"/>
    </source>
</evidence>
<comment type="subcellular location">
    <subcellularLocation>
        <location evidence="10">Cytoplasm</location>
    </subcellularLocation>
    <subcellularLocation>
        <location evidence="10">Secreted</location>
    </subcellularLocation>
    <subcellularLocation>
        <location evidence="10">Cell surface</location>
    </subcellularLocation>
    <text evidence="10">Fractions of enolase are present in both the cytoplasm and on the cell surface.</text>
</comment>
<dbReference type="RefSeq" id="WP_155588400.1">
    <property type="nucleotide sequence ID" value="NZ_WNLP01000002.1"/>
</dbReference>
<evidence type="ECO:0000259" key="15">
    <source>
        <dbReference type="SMART" id="SM01193"/>
    </source>
</evidence>
<dbReference type="SUPFAM" id="SSF54826">
    <property type="entry name" value="Enolase N-terminal domain-like"/>
    <property type="match status" value="1"/>
</dbReference>
<comment type="catalytic activity">
    <reaction evidence="10">
        <text>(2R)-2-phosphoglycerate = phosphoenolpyruvate + H2O</text>
        <dbReference type="Rhea" id="RHEA:10164"/>
        <dbReference type="ChEBI" id="CHEBI:15377"/>
        <dbReference type="ChEBI" id="CHEBI:58289"/>
        <dbReference type="ChEBI" id="CHEBI:58702"/>
        <dbReference type="EC" id="4.2.1.11"/>
    </reaction>
</comment>
<feature type="binding site" evidence="10 13">
    <location>
        <position position="242"/>
    </location>
    <ligand>
        <name>Mg(2+)</name>
        <dbReference type="ChEBI" id="CHEBI:18420"/>
    </ligand>
</feature>
<comment type="similarity">
    <text evidence="2 10">Belongs to the enolase family.</text>
</comment>
<dbReference type="CDD" id="cd03313">
    <property type="entry name" value="enolase"/>
    <property type="match status" value="1"/>
</dbReference>
<dbReference type="SMART" id="SM01192">
    <property type="entry name" value="Enolase_C"/>
    <property type="match status" value="1"/>
</dbReference>
<dbReference type="FunFam" id="3.30.390.10:FF:000001">
    <property type="entry name" value="Enolase"/>
    <property type="match status" value="1"/>
</dbReference>
<dbReference type="Pfam" id="PF03952">
    <property type="entry name" value="Enolase_N"/>
    <property type="match status" value="1"/>
</dbReference>
<dbReference type="SFLD" id="SFLDS00001">
    <property type="entry name" value="Enolase"/>
    <property type="match status" value="1"/>
</dbReference>
<keyword evidence="6 10" id="KW-0479">Metal-binding</keyword>
<feature type="binding site" evidence="10">
    <location>
        <position position="367"/>
    </location>
    <ligand>
        <name>(2R)-2-phosphoglycerate</name>
        <dbReference type="ChEBI" id="CHEBI:58289"/>
    </ligand>
</feature>
<evidence type="ECO:0000256" key="4">
    <source>
        <dbReference type="ARBA" id="ARBA00017068"/>
    </source>
</evidence>
<proteinExistence type="inferred from homology"/>
<dbReference type="InterPro" id="IPR020809">
    <property type="entry name" value="Enolase_CS"/>
</dbReference>
<keyword evidence="8 10" id="KW-0324">Glycolysis</keyword>
<evidence type="ECO:0000256" key="9">
    <source>
        <dbReference type="ARBA" id="ARBA00023239"/>
    </source>
</evidence>
<feature type="binding site" evidence="12">
    <location>
        <position position="164"/>
    </location>
    <ligand>
        <name>substrate</name>
    </ligand>
</feature>
<sequence>MSAITDIKAYEILDSRGNPTVEVELECASGANGHGLVPSGASTGSAEAVELRDGDPNRYQGKGVLKAVENVNTTIKEALIGKDASDQRAIDRALIELDGTPNKGRLGANAILGVSLAALRASAQEAHLPLYRYIGGTNGYMLPVPCMNVLNGGAHADSNVDIQEFMLSPIGFDSYHEALRANVETYHTLKSLLKSRSLATGLGDEGGFAPNLASNAEAFELLVEAIEEAGYKPGEQIALCFDAAATEFYDKENGVYNFDGAQKTVAQMTDYYTKLIDEYPIISIEDPFEENAWSDFADLTSRIGDRVQIVGDDIFVTNPQRLSRAIREHTANSILIKLNQIGSVTETLDTIRMAWRHGFTTMVSHRSGETTDTTIADLTVGTNAMQLKSGAPARGERIAKYNRLAQIERELGDDAQYAGRAAFAALNN</sequence>
<dbReference type="InterPro" id="IPR000941">
    <property type="entry name" value="Enolase"/>
</dbReference>
<evidence type="ECO:0000256" key="1">
    <source>
        <dbReference type="ARBA" id="ARBA00005031"/>
    </source>
</evidence>
<evidence type="ECO:0000256" key="11">
    <source>
        <dbReference type="PIRSR" id="PIRSR001400-1"/>
    </source>
</evidence>
<dbReference type="Gene3D" id="3.30.390.10">
    <property type="entry name" value="Enolase-like, N-terminal domain"/>
    <property type="match status" value="1"/>
</dbReference>
<dbReference type="GO" id="GO:0005576">
    <property type="term" value="C:extracellular region"/>
    <property type="evidence" value="ECO:0007669"/>
    <property type="project" value="UniProtKB-SubCell"/>
</dbReference>
<dbReference type="Proteomes" id="UP000487882">
    <property type="component" value="Unassembled WGS sequence"/>
</dbReference>
<feature type="domain" description="Enolase N-terminal" evidence="15">
    <location>
        <begin position="4"/>
        <end position="134"/>
    </location>
</feature>
<dbReference type="InterPro" id="IPR020811">
    <property type="entry name" value="Enolase_N"/>
</dbReference>
<keyword evidence="5 10" id="KW-0964">Secreted</keyword>
<feature type="binding site" evidence="10">
    <location>
        <position position="337"/>
    </location>
    <ligand>
        <name>(2R)-2-phosphoglycerate</name>
        <dbReference type="ChEBI" id="CHEBI:58289"/>
    </ligand>
</feature>